<dbReference type="InterPro" id="IPR011006">
    <property type="entry name" value="CheY-like_superfamily"/>
</dbReference>
<dbReference type="PANTHER" id="PTHR43547">
    <property type="entry name" value="TWO-COMPONENT HISTIDINE KINASE"/>
    <property type="match status" value="1"/>
</dbReference>
<dbReference type="InterPro" id="IPR011123">
    <property type="entry name" value="Y_Y_Y"/>
</dbReference>
<sequence length="1316" mass="147235">MYAIPAVADNMRTISSREGISNNSVLSLAQDHNGMVWFGSCDGLNWWDGGKVGIYPGDHVSGRQLSGNLIEEIVPTADSLFWIRTNYGLDLLGYDGMVSRHGQFQGMYRFAARSGEVAVVLTADDRLYGYSPASDEFEEIGRPDFLKSSALLEMHIDDSDMLWVVTRSGISVTDLVFPMNGGPVSLGLPERMSIPGGCSAAFYDRGGFFILDTAGRLSFYDISSRSLTFLCDVSSEIREHGEVSDIVWDGDDLMLAFLYNGVTRLDSVSRGGRTIYRKSRLDIWCGVFSLLKDRNQDIVWIGTDGRGVIMYAHSATTFTSYTFDRLPYSLSKPVRALEIDSEGTLWVATKGEGILAVPDFYSQERITHDNSFLLNSGNAPLVSETVYAFEESRRGLLWIGSEGTGLNYWSFRDRRMHILEGNLPDDLKFVHGLYESSRDTLWVATVGCGVFRLLVSGPDSRPYVKEYEKMDFGKDIGENNFFFSVSPDADGSILFGNRGAGLVRLDPVTDGYSIYSFAAGRSEIADDVWTMCRDTDSTLWVGTSWGMFPAEAEMTGHRPVQSSVHSILEDNSGYLWASTNRGLVRYDITDSSTVSYGYSYGLGVMEYSDGAAFADTVSNILFFGGTNGFTSVRQGSYRDREYNPPLKFRKTRIGDRISVIESGCRQPSVTVPPGEHLYMLEVSALDYINGSNYVYSYSLSPKADEWIETPREISLATLEPGRYELYVKYRNPVTGYESEPYGIDIRVVPYWYSSTGARLAYAGLLMAVCVPSVIFFRRRRRRLAEEKSRQMEAARKEEMLESKVQLLEAVAQELSAPLTMISGPCRQILQYGRSDAFVKSHSEQILRQSYKLFDLLSLFRDFSGTGDIEPRLFSVSDVVSKVTSSYSRIAEENGVALSVSVQRHIVWGSDPASMASISDILLSTAFSRAEKGSSIEFSLFADASFLNMSVSFMAESRQKDEIRAVLDRYSLLERLSGNMKNDSFREDLRLAACSSIAGRLGGNIVPFFEKDMIVLSVTLPFIGDSSEKEETPEEIGVAQQESIPYGFSLQQERQKSFEGIEGRRLMYIAGADVEMMNFVADLFSTEFNIRMFRSANEVRAALAATHPDIMVVENMAAGNDAIELVSSVKSDRLTSHIPVILLSLFRYEDDRLKSVESGADICIALPFDVRYLKAAASQLLSRMRSLQNYWQSGVSAYEFTDGKKLRREDKDFIDKLFRIISENISDGRLTTAVIAEKMGMSLRALYYRLDGLLTVTPSSIIKEYRIRYAGQLLLTTDMSVDEVMDKCGFTNRGTFFRNFSSRYGMTPKAYRQSQPH</sequence>
<dbReference type="Gene3D" id="3.40.50.2300">
    <property type="match status" value="1"/>
</dbReference>
<evidence type="ECO:0000256" key="1">
    <source>
        <dbReference type="ARBA" id="ARBA00022553"/>
    </source>
</evidence>
<dbReference type="SUPFAM" id="SSF101898">
    <property type="entry name" value="NHL repeat"/>
    <property type="match status" value="1"/>
</dbReference>
<dbReference type="Gene3D" id="1.10.10.60">
    <property type="entry name" value="Homeodomain-like"/>
    <property type="match status" value="1"/>
</dbReference>
<evidence type="ECO:0000259" key="5">
    <source>
        <dbReference type="PROSITE" id="PS01124"/>
    </source>
</evidence>
<organism evidence="7 8">
    <name type="scientific">Candidatus Cryptobacteroides intestinavium</name>
    <dbReference type="NCBI Taxonomy" id="2840766"/>
    <lineage>
        <taxon>Bacteria</taxon>
        <taxon>Pseudomonadati</taxon>
        <taxon>Bacteroidota</taxon>
        <taxon>Bacteroidia</taxon>
        <taxon>Bacteroidales</taxon>
        <taxon>Candidatus Cryptobacteroides</taxon>
    </lineage>
</organism>
<dbReference type="InterPro" id="IPR001789">
    <property type="entry name" value="Sig_transdc_resp-reg_receiver"/>
</dbReference>
<evidence type="ECO:0000259" key="6">
    <source>
        <dbReference type="PROSITE" id="PS50110"/>
    </source>
</evidence>
<dbReference type="EMBL" id="JADIMI010000066">
    <property type="protein sequence ID" value="MBO8452571.1"/>
    <property type="molecule type" value="Genomic_DNA"/>
</dbReference>
<dbReference type="InterPro" id="IPR009057">
    <property type="entry name" value="Homeodomain-like_sf"/>
</dbReference>
<dbReference type="Proteomes" id="UP000823661">
    <property type="component" value="Unassembled WGS sequence"/>
</dbReference>
<evidence type="ECO:0000256" key="4">
    <source>
        <dbReference type="PROSITE-ProRule" id="PRU00169"/>
    </source>
</evidence>
<keyword evidence="3" id="KW-0804">Transcription</keyword>
<dbReference type="SUPFAM" id="SSF47384">
    <property type="entry name" value="Homodimeric domain of signal transducing histidine kinase"/>
    <property type="match status" value="1"/>
</dbReference>
<accession>A0A9D9EQW7</accession>
<dbReference type="PROSITE" id="PS01124">
    <property type="entry name" value="HTH_ARAC_FAMILY_2"/>
    <property type="match status" value="1"/>
</dbReference>
<dbReference type="Pfam" id="PF07495">
    <property type="entry name" value="Y_Y_Y"/>
    <property type="match status" value="1"/>
</dbReference>
<dbReference type="InterPro" id="IPR036097">
    <property type="entry name" value="HisK_dim/P_sf"/>
</dbReference>
<dbReference type="SUPFAM" id="SSF52172">
    <property type="entry name" value="CheY-like"/>
    <property type="match status" value="1"/>
</dbReference>
<evidence type="ECO:0000313" key="7">
    <source>
        <dbReference type="EMBL" id="MBO8452571.1"/>
    </source>
</evidence>
<dbReference type="Pfam" id="PF12833">
    <property type="entry name" value="HTH_18"/>
    <property type="match status" value="1"/>
</dbReference>
<dbReference type="SUPFAM" id="SSF50969">
    <property type="entry name" value="YVTN repeat-like/Quinoprotein amine dehydrogenase"/>
    <property type="match status" value="1"/>
</dbReference>
<dbReference type="Pfam" id="PF07494">
    <property type="entry name" value="Reg_prop"/>
    <property type="match status" value="1"/>
</dbReference>
<dbReference type="SMART" id="SM00342">
    <property type="entry name" value="HTH_ARAC"/>
    <property type="match status" value="1"/>
</dbReference>
<comment type="caution">
    <text evidence="4">Lacks conserved residue(s) required for the propagation of feature annotation.</text>
</comment>
<gene>
    <name evidence="7" type="ORF">IAC06_06780</name>
</gene>
<dbReference type="InterPro" id="IPR018060">
    <property type="entry name" value="HTH_AraC"/>
</dbReference>
<name>A0A9D9EQW7_9BACT</name>
<dbReference type="Gene3D" id="2.60.40.10">
    <property type="entry name" value="Immunoglobulins"/>
    <property type="match status" value="1"/>
</dbReference>
<dbReference type="GO" id="GO:0043565">
    <property type="term" value="F:sequence-specific DNA binding"/>
    <property type="evidence" value="ECO:0007669"/>
    <property type="project" value="InterPro"/>
</dbReference>
<reference evidence="7" key="2">
    <citation type="journal article" date="2021" name="PeerJ">
        <title>Extensive microbial diversity within the chicken gut microbiome revealed by metagenomics and culture.</title>
        <authorList>
            <person name="Gilroy R."/>
            <person name="Ravi A."/>
            <person name="Getino M."/>
            <person name="Pursley I."/>
            <person name="Horton D.L."/>
            <person name="Alikhan N.F."/>
            <person name="Baker D."/>
            <person name="Gharbi K."/>
            <person name="Hall N."/>
            <person name="Watson M."/>
            <person name="Adriaenssens E.M."/>
            <person name="Foster-Nyarko E."/>
            <person name="Jarju S."/>
            <person name="Secka A."/>
            <person name="Antonio M."/>
            <person name="Oren A."/>
            <person name="Chaudhuri R.R."/>
            <person name="La Ragione R."/>
            <person name="Hildebrand F."/>
            <person name="Pallen M.J."/>
        </authorList>
    </citation>
    <scope>NUCLEOTIDE SEQUENCE</scope>
    <source>
        <strain evidence="7">B1-20833</strain>
    </source>
</reference>
<proteinExistence type="predicted"/>
<dbReference type="GO" id="GO:0003700">
    <property type="term" value="F:DNA-binding transcription factor activity"/>
    <property type="evidence" value="ECO:0007669"/>
    <property type="project" value="InterPro"/>
</dbReference>
<dbReference type="PROSITE" id="PS50110">
    <property type="entry name" value="RESPONSE_REGULATORY"/>
    <property type="match status" value="1"/>
</dbReference>
<evidence type="ECO:0000313" key="8">
    <source>
        <dbReference type="Proteomes" id="UP000823661"/>
    </source>
</evidence>
<dbReference type="PANTHER" id="PTHR43547:SF2">
    <property type="entry name" value="HYBRID SIGNAL TRANSDUCTION HISTIDINE KINASE C"/>
    <property type="match status" value="1"/>
</dbReference>
<evidence type="ECO:0000256" key="3">
    <source>
        <dbReference type="ARBA" id="ARBA00023163"/>
    </source>
</evidence>
<dbReference type="InterPro" id="IPR013783">
    <property type="entry name" value="Ig-like_fold"/>
</dbReference>
<keyword evidence="2" id="KW-0805">Transcription regulation</keyword>
<reference evidence="7" key="1">
    <citation type="submission" date="2020-10" db="EMBL/GenBank/DDBJ databases">
        <authorList>
            <person name="Gilroy R."/>
        </authorList>
    </citation>
    <scope>NUCLEOTIDE SEQUENCE</scope>
    <source>
        <strain evidence="7">B1-20833</strain>
    </source>
</reference>
<evidence type="ECO:0000256" key="2">
    <source>
        <dbReference type="ARBA" id="ARBA00023015"/>
    </source>
</evidence>
<dbReference type="Gene3D" id="2.130.10.10">
    <property type="entry name" value="YVTN repeat-like/Quinoprotein amine dehydrogenase"/>
    <property type="match status" value="3"/>
</dbReference>
<keyword evidence="1" id="KW-0597">Phosphoprotein</keyword>
<dbReference type="InterPro" id="IPR015943">
    <property type="entry name" value="WD40/YVTN_repeat-like_dom_sf"/>
</dbReference>
<dbReference type="SUPFAM" id="SSF46689">
    <property type="entry name" value="Homeodomain-like"/>
    <property type="match status" value="1"/>
</dbReference>
<feature type="domain" description="Response regulatory" evidence="6">
    <location>
        <begin position="1065"/>
        <end position="1180"/>
    </location>
</feature>
<protein>
    <submittedName>
        <fullName evidence="7">Helix-turn-helix domain-containing protein</fullName>
    </submittedName>
</protein>
<dbReference type="GO" id="GO:0000155">
    <property type="term" value="F:phosphorelay sensor kinase activity"/>
    <property type="evidence" value="ECO:0007669"/>
    <property type="project" value="InterPro"/>
</dbReference>
<dbReference type="InterPro" id="IPR011110">
    <property type="entry name" value="Reg_prop"/>
</dbReference>
<dbReference type="InterPro" id="IPR011044">
    <property type="entry name" value="Quino_amine_DH_bsu"/>
</dbReference>
<feature type="domain" description="HTH araC/xylS-type" evidence="5">
    <location>
        <begin position="1214"/>
        <end position="1313"/>
    </location>
</feature>
<comment type="caution">
    <text evidence="7">The sequence shown here is derived from an EMBL/GenBank/DDBJ whole genome shotgun (WGS) entry which is preliminary data.</text>
</comment>